<comment type="similarity">
    <text evidence="1">Belongs to the eutherian X-chromosome-specific Armcx family.</text>
</comment>
<dbReference type="GO" id="GO:0005737">
    <property type="term" value="C:cytoplasm"/>
    <property type="evidence" value="ECO:0007669"/>
    <property type="project" value="TreeGrafter"/>
</dbReference>
<dbReference type="InterPro" id="IPR035899">
    <property type="entry name" value="DBL_dom_sf"/>
</dbReference>
<dbReference type="OrthoDB" id="5340910at2759"/>
<feature type="region of interest" description="Disordered" evidence="4">
    <location>
        <begin position="792"/>
        <end position="961"/>
    </location>
</feature>
<dbReference type="PROSITE" id="PS50176">
    <property type="entry name" value="ARM_REPEAT"/>
    <property type="match status" value="1"/>
</dbReference>
<dbReference type="AlphaFoldDB" id="L8GTZ0"/>
<dbReference type="CDD" id="cd00160">
    <property type="entry name" value="RhoGEF"/>
    <property type="match status" value="1"/>
</dbReference>
<dbReference type="RefSeq" id="XP_004338637.1">
    <property type="nucleotide sequence ID" value="XM_004338589.1"/>
</dbReference>
<evidence type="ECO:0000256" key="1">
    <source>
        <dbReference type="ARBA" id="ARBA00010553"/>
    </source>
</evidence>
<evidence type="ECO:0000313" key="7">
    <source>
        <dbReference type="EMBL" id="ELR16624.1"/>
    </source>
</evidence>
<dbReference type="InterPro" id="IPR016024">
    <property type="entry name" value="ARM-type_fold"/>
</dbReference>
<proteinExistence type="inferred from homology"/>
<evidence type="ECO:0000313" key="8">
    <source>
        <dbReference type="Proteomes" id="UP000011083"/>
    </source>
</evidence>
<dbReference type="SUPFAM" id="SSF48065">
    <property type="entry name" value="DBL homology domain (DH-domain)"/>
    <property type="match status" value="1"/>
</dbReference>
<feature type="domain" description="PH" evidence="5">
    <location>
        <begin position="654"/>
        <end position="756"/>
    </location>
</feature>
<dbReference type="VEuPathDB" id="AmoebaDB:ACA1_088690"/>
<dbReference type="Proteomes" id="UP000011083">
    <property type="component" value="Unassembled WGS sequence"/>
</dbReference>
<dbReference type="GO" id="GO:0005085">
    <property type="term" value="F:guanyl-nucleotide exchange factor activity"/>
    <property type="evidence" value="ECO:0007669"/>
    <property type="project" value="InterPro"/>
</dbReference>
<dbReference type="SMART" id="SM00325">
    <property type="entry name" value="RhoGEF"/>
    <property type="match status" value="1"/>
</dbReference>
<dbReference type="PROSITE" id="PS50010">
    <property type="entry name" value="DH_2"/>
    <property type="match status" value="1"/>
</dbReference>
<organism evidence="7 8">
    <name type="scientific">Acanthamoeba castellanii (strain ATCC 30010 / Neff)</name>
    <dbReference type="NCBI Taxonomy" id="1257118"/>
    <lineage>
        <taxon>Eukaryota</taxon>
        <taxon>Amoebozoa</taxon>
        <taxon>Discosea</taxon>
        <taxon>Longamoebia</taxon>
        <taxon>Centramoebida</taxon>
        <taxon>Acanthamoebidae</taxon>
        <taxon>Acanthamoeba</taxon>
    </lineage>
</organism>
<feature type="compositionally biased region" description="Low complexity" evidence="4">
    <location>
        <begin position="922"/>
        <end position="948"/>
    </location>
</feature>
<protein>
    <submittedName>
        <fullName evidence="7">RhoGEF domain containing protein</fullName>
    </submittedName>
</protein>
<dbReference type="SMART" id="SM00185">
    <property type="entry name" value="ARM"/>
    <property type="match status" value="3"/>
</dbReference>
<dbReference type="InterPro" id="IPR055251">
    <property type="entry name" value="SOS1_NGEF_PH"/>
</dbReference>
<dbReference type="InterPro" id="IPR011989">
    <property type="entry name" value="ARM-like"/>
</dbReference>
<feature type="domain" description="DH" evidence="6">
    <location>
        <begin position="429"/>
        <end position="628"/>
    </location>
</feature>
<dbReference type="InterPro" id="IPR011993">
    <property type="entry name" value="PH-like_dom_sf"/>
</dbReference>
<evidence type="ECO:0000259" key="5">
    <source>
        <dbReference type="PROSITE" id="PS50003"/>
    </source>
</evidence>
<evidence type="ECO:0000256" key="4">
    <source>
        <dbReference type="SAM" id="MobiDB-lite"/>
    </source>
</evidence>
<dbReference type="InterPro" id="IPR006911">
    <property type="entry name" value="ARM-rpt_dom"/>
</dbReference>
<feature type="compositionally biased region" description="Low complexity" evidence="4">
    <location>
        <begin position="876"/>
        <end position="905"/>
    </location>
</feature>
<dbReference type="SUPFAM" id="SSF50729">
    <property type="entry name" value="PH domain-like"/>
    <property type="match status" value="1"/>
</dbReference>
<dbReference type="InterPro" id="IPR051092">
    <property type="entry name" value="FYVE_RhoGEF_PH"/>
</dbReference>
<keyword evidence="3" id="KW-0175">Coiled coil</keyword>
<dbReference type="Gene3D" id="1.20.900.10">
    <property type="entry name" value="Dbl homology (DH) domain"/>
    <property type="match status" value="1"/>
</dbReference>
<dbReference type="Gene3D" id="2.30.29.30">
    <property type="entry name" value="Pleckstrin-homology domain (PH domain)/Phosphotyrosine-binding domain (PTB)"/>
    <property type="match status" value="1"/>
</dbReference>
<dbReference type="Gene3D" id="1.25.10.10">
    <property type="entry name" value="Leucine-rich Repeat Variant"/>
    <property type="match status" value="1"/>
</dbReference>
<sequence length="961" mass="108158">MEGLRRLASDLGRHDDPKHEVYLRIFINTAADGTAAWKEKALALGVVPELLKLLHPSFPDVKRMLAVYARLPTERRGGVMVSVDKFDDAVPDRSLLGRTQELVTRLAGLLDYESSASLAVGEIPADALRWSQRVVVQATRALTNLFYEENAQKLFCEVQQGGALQNVIALLSCASAEIQLRMVNVLLMLSAMSEEVRRKLVARHAINRLMRLLRATSNPQMQLAIAQVLCNLAVDQTAQEVIVSQRAIINIIDLLVESKNRELHTEVVSTLLNASKNVEVRDEICRAGGIPILLGLMESISPATVDKKEVNFLSELLAICVKLTLLDKHRRNLKSERSAALFARLSKANSSEVREFADDAINNLGVPVEGEEEEEEEEVVMAIDTRDENEQGNRRSVMPTLRRRTGAATVRETEAEKAERERLQRTYIKRRQIINEILQTEKVYVKNIGLTVTVKSVNLSADDLKGLFSSIKTICALHTTFLRDLEIELQSPNHVKLGKMFIELANWLKMYSGYINNYDNAMRILRRLKDKSPWITFENATRLHPDCKMLRLEDFLIQAHFPPPIAHDTRHDSEPNSPICQQPIQRVPRYELLLRDVIQSTPQSSPDLGDLVQAKDSIEQAAKYLNEAKRKAEAQRQLVNMVPLILNLIQPDRELKKQGVILAATSRKQSAYRYLFLFNDVLLATKPKRMGKLYHFKRFFNLAVTRFDDVADSLDLKNAFKLTSPGEPGQEGSLVFYTSLPEEKQAWATLLRECIASSLARFSGPSQQQQQQQQQQQLGTPVGERRVGSMVDMPLSSMAGSTALLRTETDDRDRDRGQTKSQERERDRERDRDCKKSPERDRDRDRRKSQDRDRDRERDRRRSPDRDHDRARGDSDASASSKSNSLRPQSSSSSSSSRSHASSGRTVPQVVLSDDSEGGGASSTSSASSMSDKSPRKGSTSSLRSASSSKEKSRNPKNMTS</sequence>
<dbReference type="SMART" id="SM00233">
    <property type="entry name" value="PH"/>
    <property type="match status" value="1"/>
</dbReference>
<dbReference type="InterPro" id="IPR000225">
    <property type="entry name" value="Armadillo"/>
</dbReference>
<name>L8GTZ0_ACACF</name>
<dbReference type="Pfam" id="PF00621">
    <property type="entry name" value="RhoGEF"/>
    <property type="match status" value="2"/>
</dbReference>
<dbReference type="GeneID" id="14917307"/>
<dbReference type="EMBL" id="KB007985">
    <property type="protein sequence ID" value="ELR16624.1"/>
    <property type="molecule type" value="Genomic_DNA"/>
</dbReference>
<evidence type="ECO:0000259" key="6">
    <source>
        <dbReference type="PROSITE" id="PS50010"/>
    </source>
</evidence>
<dbReference type="Pfam" id="PF22697">
    <property type="entry name" value="SOS1_NGEF_PH"/>
    <property type="match status" value="1"/>
</dbReference>
<feature type="compositionally biased region" description="Basic and acidic residues" evidence="4">
    <location>
        <begin position="807"/>
        <end position="875"/>
    </location>
</feature>
<accession>L8GTZ0</accession>
<dbReference type="Pfam" id="PF04826">
    <property type="entry name" value="Arm_2"/>
    <property type="match status" value="1"/>
</dbReference>
<feature type="coiled-coil region" evidence="3">
    <location>
        <begin position="611"/>
        <end position="638"/>
    </location>
</feature>
<feature type="repeat" description="ARM" evidence="2">
    <location>
        <begin position="204"/>
        <end position="247"/>
    </location>
</feature>
<evidence type="ECO:0000256" key="2">
    <source>
        <dbReference type="PROSITE-ProRule" id="PRU00259"/>
    </source>
</evidence>
<dbReference type="InterPro" id="IPR001849">
    <property type="entry name" value="PH_domain"/>
</dbReference>
<dbReference type="PROSITE" id="PS50003">
    <property type="entry name" value="PH_DOMAIN"/>
    <property type="match status" value="1"/>
</dbReference>
<evidence type="ECO:0000256" key="3">
    <source>
        <dbReference type="SAM" id="Coils"/>
    </source>
</evidence>
<keyword evidence="8" id="KW-1185">Reference proteome</keyword>
<dbReference type="PANTHER" id="PTHR12673">
    <property type="entry name" value="FACIOGENITAL DYSPLASIA PROTEIN"/>
    <property type="match status" value="1"/>
</dbReference>
<dbReference type="InterPro" id="IPR000219">
    <property type="entry name" value="DH_dom"/>
</dbReference>
<gene>
    <name evidence="7" type="ORF">ACA1_088690</name>
</gene>
<reference evidence="7 8" key="1">
    <citation type="journal article" date="2013" name="Genome Biol.">
        <title>Genome of Acanthamoeba castellanii highlights extensive lateral gene transfer and early evolution of tyrosine kinase signaling.</title>
        <authorList>
            <person name="Clarke M."/>
            <person name="Lohan A.J."/>
            <person name="Liu B."/>
            <person name="Lagkouvardos I."/>
            <person name="Roy S."/>
            <person name="Zafar N."/>
            <person name="Bertelli C."/>
            <person name="Schilde C."/>
            <person name="Kianianmomeni A."/>
            <person name="Burglin T.R."/>
            <person name="Frech C."/>
            <person name="Turcotte B."/>
            <person name="Kopec K.O."/>
            <person name="Synnott J.M."/>
            <person name="Choo C."/>
            <person name="Paponov I."/>
            <person name="Finkler A."/>
            <person name="Soon Heng Tan C."/>
            <person name="Hutchins A.P."/>
            <person name="Weinmeier T."/>
            <person name="Rattei T."/>
            <person name="Chu J.S."/>
            <person name="Gimenez G."/>
            <person name="Irimia M."/>
            <person name="Rigden D.J."/>
            <person name="Fitzpatrick D.A."/>
            <person name="Lorenzo-Morales J."/>
            <person name="Bateman A."/>
            <person name="Chiu C.H."/>
            <person name="Tang P."/>
            <person name="Hegemann P."/>
            <person name="Fromm H."/>
            <person name="Raoult D."/>
            <person name="Greub G."/>
            <person name="Miranda-Saavedra D."/>
            <person name="Chen N."/>
            <person name="Nash P."/>
            <person name="Ginger M.L."/>
            <person name="Horn M."/>
            <person name="Schaap P."/>
            <person name="Caler L."/>
            <person name="Loftus B."/>
        </authorList>
    </citation>
    <scope>NUCLEOTIDE SEQUENCE [LARGE SCALE GENOMIC DNA]</scope>
    <source>
        <strain evidence="7 8">Neff</strain>
    </source>
</reference>
<dbReference type="PANTHER" id="PTHR12673:SF159">
    <property type="entry name" value="LD03170P"/>
    <property type="match status" value="1"/>
</dbReference>
<dbReference type="SUPFAM" id="SSF48371">
    <property type="entry name" value="ARM repeat"/>
    <property type="match status" value="1"/>
</dbReference>
<dbReference type="KEGG" id="acan:ACA1_088690"/>